<keyword evidence="1" id="KW-0175">Coiled coil</keyword>
<keyword evidence="5" id="KW-1185">Reference proteome</keyword>
<evidence type="ECO:0000256" key="1">
    <source>
        <dbReference type="SAM" id="Coils"/>
    </source>
</evidence>
<proteinExistence type="predicted"/>
<dbReference type="Proteomes" id="UP000297564">
    <property type="component" value="Unassembled WGS sequence"/>
</dbReference>
<feature type="domain" description="Tyrosine-protein kinase G-rich" evidence="3">
    <location>
        <begin position="335"/>
        <end position="409"/>
    </location>
</feature>
<dbReference type="Pfam" id="PF13807">
    <property type="entry name" value="GNVR"/>
    <property type="match status" value="1"/>
</dbReference>
<dbReference type="OrthoDB" id="8559110at2"/>
<protein>
    <submittedName>
        <fullName evidence="4">Chain length determinant protein EpsF</fullName>
    </submittedName>
</protein>
<comment type="caution">
    <text evidence="4">The sequence shown here is derived from an EMBL/GenBank/DDBJ whole genome shotgun (WGS) entry which is preliminary data.</text>
</comment>
<gene>
    <name evidence="4" type="ORF">EZ242_12735</name>
</gene>
<dbReference type="AlphaFoldDB" id="A0A4Z0BPS7"/>
<sequence length="461" mass="49840">MNLHQFLSILRARWVTAAVVFLLVVGAATAWALLRPSAYTARAPVLVDVNAQDVGGGYSPAMLSSYLSTQMDIARGDRVTGRVLDMLSTDLPEALREPLRATTPEGQRREQIERLQERLNVRPARESNIINIDWTGDEAAEAARVANAFAKAYVETALDLKTNPAKQESAWFDDQVRAARQKLEVAQNRLSEFQQRAGIVGEEMADHEMARLTTLATQLAQVQAQTTDAMSKRGNGDTVAEVIQSPLINGLKADIGRTEAQLQQAGATLGPRHPQILQLQAELQSLRSRLAMETGRINSSITTSFETGRARERELQAALNAQRSRVLSLNRERGTLALLRQDVQAAQQAFNQVSDNASKTRLAALTTMTNLRPLAPAVAPQDPVGPSKRQTVTIAAAAGLLLGLAIALLLELANRRVRSIDDVAMATQLPVLGTVPAATGGRYTALPAARQRLAFSPGSAS</sequence>
<dbReference type="InterPro" id="IPR050445">
    <property type="entry name" value="Bact_polysacc_biosynth/exp"/>
</dbReference>
<reference evidence="4 5" key="1">
    <citation type="submission" date="2019-03" db="EMBL/GenBank/DDBJ databases">
        <title>Ramlibacter rhizophilus CCTCC AB2015357, whole genome shotgun sequence.</title>
        <authorList>
            <person name="Zhang X."/>
            <person name="Feng G."/>
            <person name="Zhu H."/>
        </authorList>
    </citation>
    <scope>NUCLEOTIDE SEQUENCE [LARGE SCALE GENOMIC DNA]</scope>
    <source>
        <strain evidence="4 5">CCTCC AB2015357</strain>
    </source>
</reference>
<evidence type="ECO:0000313" key="5">
    <source>
        <dbReference type="Proteomes" id="UP000297564"/>
    </source>
</evidence>
<evidence type="ECO:0000313" key="4">
    <source>
        <dbReference type="EMBL" id="TFY99988.1"/>
    </source>
</evidence>
<dbReference type="EMBL" id="SMLL01000004">
    <property type="protein sequence ID" value="TFY99988.1"/>
    <property type="molecule type" value="Genomic_DNA"/>
</dbReference>
<name>A0A4Z0BPS7_9BURK</name>
<feature type="transmembrane region" description="Helical" evidence="2">
    <location>
        <begin position="392"/>
        <end position="410"/>
    </location>
</feature>
<feature type="transmembrane region" description="Helical" evidence="2">
    <location>
        <begin position="12"/>
        <end position="34"/>
    </location>
</feature>
<dbReference type="PANTHER" id="PTHR32309:SF31">
    <property type="entry name" value="CAPSULAR EXOPOLYSACCHARIDE FAMILY"/>
    <property type="match status" value="1"/>
</dbReference>
<evidence type="ECO:0000259" key="3">
    <source>
        <dbReference type="Pfam" id="PF13807"/>
    </source>
</evidence>
<keyword evidence="2" id="KW-0472">Membrane</keyword>
<dbReference type="RefSeq" id="WP_135285530.1">
    <property type="nucleotide sequence ID" value="NZ_SMLL01000004.1"/>
</dbReference>
<accession>A0A4Z0BPS7</accession>
<evidence type="ECO:0000256" key="2">
    <source>
        <dbReference type="SAM" id="Phobius"/>
    </source>
</evidence>
<organism evidence="4 5">
    <name type="scientific">Ramlibacter rhizophilus</name>
    <dbReference type="NCBI Taxonomy" id="1781167"/>
    <lineage>
        <taxon>Bacteria</taxon>
        <taxon>Pseudomonadati</taxon>
        <taxon>Pseudomonadota</taxon>
        <taxon>Betaproteobacteria</taxon>
        <taxon>Burkholderiales</taxon>
        <taxon>Comamonadaceae</taxon>
        <taxon>Ramlibacter</taxon>
    </lineage>
</organism>
<keyword evidence="2" id="KW-1133">Transmembrane helix</keyword>
<dbReference type="PANTHER" id="PTHR32309">
    <property type="entry name" value="TYROSINE-PROTEIN KINASE"/>
    <property type="match status" value="1"/>
</dbReference>
<keyword evidence="2" id="KW-0812">Transmembrane</keyword>
<dbReference type="InterPro" id="IPR032807">
    <property type="entry name" value="GNVR"/>
</dbReference>
<feature type="coiled-coil region" evidence="1">
    <location>
        <begin position="276"/>
        <end position="356"/>
    </location>
</feature>